<reference evidence="12 13" key="1">
    <citation type="submission" date="2019-03" db="EMBL/GenBank/DDBJ databases">
        <title>Sequencing 25 genomes of Wallemia mellicola.</title>
        <authorList>
            <person name="Gostincar C."/>
        </authorList>
    </citation>
    <scope>NUCLEOTIDE SEQUENCE [LARGE SCALE GENOMIC DNA]</scope>
    <source>
        <strain evidence="12 13">EXF-6152</strain>
    </source>
</reference>
<comment type="subcellular location">
    <subcellularLocation>
        <location evidence="1">Membrane</location>
        <topology evidence="1">Multi-pass membrane protein</topology>
    </subcellularLocation>
    <subcellularLocation>
        <location evidence="2">Membrane</location>
        <topology evidence="2">Single-pass type II membrane protein</topology>
    </subcellularLocation>
</comment>
<feature type="transmembrane region" description="Helical" evidence="10">
    <location>
        <begin position="14"/>
        <end position="38"/>
    </location>
</feature>
<feature type="transmembrane region" description="Helical" evidence="10">
    <location>
        <begin position="286"/>
        <end position="306"/>
    </location>
</feature>
<dbReference type="SUPFAM" id="SSF49899">
    <property type="entry name" value="Concanavalin A-like lectins/glucanases"/>
    <property type="match status" value="1"/>
</dbReference>
<dbReference type="GO" id="GO:0005886">
    <property type="term" value="C:plasma membrane"/>
    <property type="evidence" value="ECO:0007669"/>
    <property type="project" value="TreeGrafter"/>
</dbReference>
<keyword evidence="8" id="KW-0325">Glycoprotein</keyword>
<dbReference type="GO" id="GO:0015926">
    <property type="term" value="F:glucosidase activity"/>
    <property type="evidence" value="ECO:0007669"/>
    <property type="project" value="TreeGrafter"/>
</dbReference>
<dbReference type="InterPro" id="IPR000757">
    <property type="entry name" value="Beta-glucanase-like"/>
</dbReference>
<evidence type="ECO:0000256" key="7">
    <source>
        <dbReference type="ARBA" id="ARBA00023136"/>
    </source>
</evidence>
<keyword evidence="4 10" id="KW-0812">Transmembrane</keyword>
<evidence type="ECO:0000256" key="1">
    <source>
        <dbReference type="ARBA" id="ARBA00004141"/>
    </source>
</evidence>
<dbReference type="GO" id="GO:0005789">
    <property type="term" value="C:endoplasmic reticulum membrane"/>
    <property type="evidence" value="ECO:0007669"/>
    <property type="project" value="TreeGrafter"/>
</dbReference>
<evidence type="ECO:0000313" key="12">
    <source>
        <dbReference type="EMBL" id="TIB79938.1"/>
    </source>
</evidence>
<protein>
    <submittedName>
        <fullName evidence="12">Glycoside hydrolase family 16 protein</fullName>
    </submittedName>
</protein>
<feature type="domain" description="GH16" evidence="11">
    <location>
        <begin position="449"/>
        <end position="862"/>
    </location>
</feature>
<comment type="similarity">
    <text evidence="3">Belongs to the SKN1/KRE6 family.</text>
</comment>
<organism evidence="12 13">
    <name type="scientific">Wallemia mellicola</name>
    <dbReference type="NCBI Taxonomy" id="1708541"/>
    <lineage>
        <taxon>Eukaryota</taxon>
        <taxon>Fungi</taxon>
        <taxon>Dikarya</taxon>
        <taxon>Basidiomycota</taxon>
        <taxon>Wallemiomycotina</taxon>
        <taxon>Wallemiomycetes</taxon>
        <taxon>Wallemiales</taxon>
        <taxon>Wallemiaceae</taxon>
        <taxon>Wallemia</taxon>
    </lineage>
</organism>
<evidence type="ECO:0000256" key="2">
    <source>
        <dbReference type="ARBA" id="ARBA00004606"/>
    </source>
</evidence>
<evidence type="ECO:0000256" key="9">
    <source>
        <dbReference type="ARBA" id="ARBA00023316"/>
    </source>
</evidence>
<dbReference type="SUPFAM" id="SSF103473">
    <property type="entry name" value="MFS general substrate transporter"/>
    <property type="match status" value="1"/>
</dbReference>
<evidence type="ECO:0000256" key="8">
    <source>
        <dbReference type="ARBA" id="ARBA00023180"/>
    </source>
</evidence>
<keyword evidence="9" id="KW-0961">Cell wall biogenesis/degradation</keyword>
<dbReference type="AlphaFoldDB" id="A0A4T0MAY6"/>
<dbReference type="InterPro" id="IPR005629">
    <property type="entry name" value="Skn1/Kre6/Sbg1"/>
</dbReference>
<dbReference type="GO" id="GO:0022857">
    <property type="term" value="F:transmembrane transporter activity"/>
    <property type="evidence" value="ECO:0007669"/>
    <property type="project" value="InterPro"/>
</dbReference>
<dbReference type="PANTHER" id="PTHR31361:SF1">
    <property type="entry name" value="BETA-GLUCAN SYNTHESIS-ASSOCIATED PROTEIN KRE6-RELATED"/>
    <property type="match status" value="1"/>
</dbReference>
<dbReference type="Proteomes" id="UP000310685">
    <property type="component" value="Unassembled WGS sequence"/>
</dbReference>
<dbReference type="InterPro" id="IPR011701">
    <property type="entry name" value="MFS"/>
</dbReference>
<dbReference type="PROSITE" id="PS51762">
    <property type="entry name" value="GH16_2"/>
    <property type="match status" value="1"/>
</dbReference>
<evidence type="ECO:0000256" key="5">
    <source>
        <dbReference type="ARBA" id="ARBA00022968"/>
    </source>
</evidence>
<dbReference type="GO" id="GO:0031505">
    <property type="term" value="P:fungal-type cell wall organization"/>
    <property type="evidence" value="ECO:0007669"/>
    <property type="project" value="TreeGrafter"/>
</dbReference>
<dbReference type="Pfam" id="PF03935">
    <property type="entry name" value="SKN1_KRE6_Sbg1"/>
    <property type="match status" value="1"/>
</dbReference>
<keyword evidence="6 10" id="KW-1133">Transmembrane helix</keyword>
<evidence type="ECO:0000259" key="11">
    <source>
        <dbReference type="PROSITE" id="PS51762"/>
    </source>
</evidence>
<dbReference type="InterPro" id="IPR013320">
    <property type="entry name" value="ConA-like_dom_sf"/>
</dbReference>
<comment type="caution">
    <text evidence="12">The sequence shown here is derived from an EMBL/GenBank/DDBJ whole genome shotgun (WGS) entry which is preliminary data.</text>
</comment>
<evidence type="ECO:0000256" key="10">
    <source>
        <dbReference type="SAM" id="Phobius"/>
    </source>
</evidence>
<feature type="transmembrane region" description="Helical" evidence="10">
    <location>
        <begin position="105"/>
        <end position="126"/>
    </location>
</feature>
<dbReference type="Pfam" id="PF07690">
    <property type="entry name" value="MFS_1"/>
    <property type="match status" value="1"/>
</dbReference>
<dbReference type="InterPro" id="IPR036259">
    <property type="entry name" value="MFS_trans_sf"/>
</dbReference>
<keyword evidence="12" id="KW-0378">Hydrolase</keyword>
<proteinExistence type="inferred from homology"/>
<feature type="transmembrane region" description="Helical" evidence="10">
    <location>
        <begin position="133"/>
        <end position="152"/>
    </location>
</feature>
<dbReference type="Gene3D" id="2.60.120.200">
    <property type="match status" value="2"/>
</dbReference>
<feature type="transmembrane region" description="Helical" evidence="10">
    <location>
        <begin position="403"/>
        <end position="426"/>
    </location>
</feature>
<gene>
    <name evidence="12" type="ORF">E3Q22_02213</name>
</gene>
<feature type="transmembrane region" description="Helical" evidence="10">
    <location>
        <begin position="218"/>
        <end position="235"/>
    </location>
</feature>
<accession>A0A4T0MAY6</accession>
<name>A0A4T0MAY6_9BASI</name>
<feature type="transmembrane region" description="Helical" evidence="10">
    <location>
        <begin position="318"/>
        <end position="338"/>
    </location>
</feature>
<feature type="transmembrane region" description="Helical" evidence="10">
    <location>
        <begin position="247"/>
        <end position="266"/>
    </location>
</feature>
<evidence type="ECO:0000313" key="13">
    <source>
        <dbReference type="Proteomes" id="UP000310685"/>
    </source>
</evidence>
<evidence type="ECO:0000256" key="6">
    <source>
        <dbReference type="ARBA" id="ARBA00022989"/>
    </source>
</evidence>
<evidence type="ECO:0000256" key="3">
    <source>
        <dbReference type="ARBA" id="ARBA00010962"/>
    </source>
</evidence>
<sequence>MKNTTIENDKGKRYAVIAITSYLLLIVGWTDAIFGSLIEPLEEWYDLVGSMTTLYCAGALIDAFKPIFPAYVFGVYLMGIGTGSMQTSATAVLSHFEDGPLMTLVYSNMALGSVISPFIIGAFLQYDIGWHHNFWILVGFAAILIISSWFIFKNFDTHDTEKDDYTLREKLRIVLPSKKLWIGLLAEAGLLTTQDSFSQWIAPYVKDLKGLSNGQPQYTVAGFWGGLMVGRLLLAHGSAKIAGLWKVNSLGGTVTLVILIGFFFGPLMPNTLSIGVECWSRELKNAATSIIMATSLFGSLLAPFALSQAADEFSLKIFPPVLIVECFITAIIVSFTFVTRPIKEEEDILNYKSTKPESCTNSANPNDWGARNWQSEPDDYLHNPTTKDGSKASTGSIFTVRGFINLGFLSLVITALLMLFAGYPIYDEFKPNTHTPSGQYAKFNSTGQVEWTVPDRNLIDKDTPKDAYVRSSGFGTDNREYKLVFSDEFSQDGRSFYEGDDPYWEAHDAHYWGTNNLEWYSPRQVTTEGGNLLITLDQSGDDDDLTSHNLDYTGGFLTTWNKFCFTGGYVVANVSLPGKSDVWGLWPGFWTMGNLGRAAYGASLEGLWPYSYDTCDVGTLQNQTLGEYPEEAYNQGGDPSTAALSYSAGQRLSRCTCENEDHPGPKHPDGTFKGRSAFEIDIFEAQVSQENAVGGHGGTGTVSMSGQFCPFDLGYQWNHDAIHITYNETQGPNDMFDMLNTYQGGNQQMSTSVVVMTDQEAYQMSGGKFSEYGLQITPGTGHEASIAWTVNDELRWQVFGDALGGNDTIKISERPITDEPMYVILQLGISYNFGAISDEVLNGAWPNIMKVDWVRVYQPSDSINIGCDPPEMPTAAYINRHLEAYSNANLTTWNQYMEKAPDVAKPVKNALLHQDDADCQIALHSTPDKNLIGRTETDEKKRNHWN</sequence>
<dbReference type="EMBL" id="SPRC01000020">
    <property type="protein sequence ID" value="TIB79938.1"/>
    <property type="molecule type" value="Genomic_DNA"/>
</dbReference>
<dbReference type="GO" id="GO:0006078">
    <property type="term" value="P:(1-&gt;6)-beta-D-glucan biosynthetic process"/>
    <property type="evidence" value="ECO:0007669"/>
    <property type="project" value="TreeGrafter"/>
</dbReference>
<dbReference type="PANTHER" id="PTHR31361">
    <property type="entry name" value="BETA-GLUCAN SYNTHESIS-ASSOCIATED PROTEIN KRE6-RELATED"/>
    <property type="match status" value="1"/>
</dbReference>
<feature type="transmembrane region" description="Helical" evidence="10">
    <location>
        <begin position="71"/>
        <end position="93"/>
    </location>
</feature>
<keyword evidence="5" id="KW-0735">Signal-anchor</keyword>
<keyword evidence="7 10" id="KW-0472">Membrane</keyword>
<evidence type="ECO:0000256" key="4">
    <source>
        <dbReference type="ARBA" id="ARBA00022692"/>
    </source>
</evidence>
<dbReference type="Gene3D" id="1.20.1250.20">
    <property type="entry name" value="MFS general substrate transporter like domains"/>
    <property type="match status" value="1"/>
</dbReference>